<dbReference type="Pfam" id="PF01869">
    <property type="entry name" value="BcrAD_BadFG"/>
    <property type="match status" value="2"/>
</dbReference>
<dbReference type="NCBIfam" id="TIGR00241">
    <property type="entry name" value="CoA_E_activ"/>
    <property type="match status" value="1"/>
</dbReference>
<gene>
    <name evidence="7" type="primary">hgdC</name>
    <name evidence="7" type="ORF">NCTC10719_02649</name>
</gene>
<accession>A0A2X3AFY8</accession>
<dbReference type="GO" id="GO:0051536">
    <property type="term" value="F:iron-sulfur cluster binding"/>
    <property type="evidence" value="ECO:0007669"/>
    <property type="project" value="UniProtKB-KW"/>
</dbReference>
<evidence type="ECO:0000259" key="6">
    <source>
        <dbReference type="Pfam" id="PF09989"/>
    </source>
</evidence>
<reference evidence="7 8" key="1">
    <citation type="submission" date="2018-06" db="EMBL/GenBank/DDBJ databases">
        <authorList>
            <consortium name="Pathogen Informatics"/>
            <person name="Doyle S."/>
        </authorList>
    </citation>
    <scope>NUCLEOTIDE SEQUENCE [LARGE SCALE GENOMIC DNA]</scope>
    <source>
        <strain evidence="7 8">NCTC10719</strain>
    </source>
</reference>
<feature type="domain" description="ATPase BadF/BadG/BcrA/BcrD type" evidence="5">
    <location>
        <begin position="349"/>
        <end position="603"/>
    </location>
</feature>
<evidence type="ECO:0000256" key="2">
    <source>
        <dbReference type="ARBA" id="ARBA00022723"/>
    </source>
</evidence>
<comment type="cofactor">
    <cofactor evidence="1">
        <name>[4Fe-4S] cluster</name>
        <dbReference type="ChEBI" id="CHEBI:49883"/>
    </cofactor>
</comment>
<dbReference type="Gene3D" id="3.30.420.40">
    <property type="match status" value="4"/>
</dbReference>
<feature type="domain" description="DUF2229" evidence="6">
    <location>
        <begin position="693"/>
        <end position="911"/>
    </location>
</feature>
<evidence type="ECO:0000259" key="5">
    <source>
        <dbReference type="Pfam" id="PF01869"/>
    </source>
</evidence>
<dbReference type="Pfam" id="PF09989">
    <property type="entry name" value="DUF2229"/>
    <property type="match status" value="1"/>
</dbReference>
<keyword evidence="4" id="KW-0411">Iron-sulfur</keyword>
<dbReference type="Proteomes" id="UP000249986">
    <property type="component" value="Unassembled WGS sequence"/>
</dbReference>
<sequence>MNYFFKIYSYFCMIINRNISIINKEVTLTLYYKIGIDAGSTTLKCIVLNEEDKILYSNYERHYSKVREKLIEELENIKGIIENKKFKIAITGSAGYGISKEYNLPFVQEVFATTLAIKRYYDDVDVAIELGGEDAKIIFLTGGFEERMNSSCAGGTGAFIDQMAHLMGLTVDEMDNLSLKHENIYEIASRCGVFAKTDIQPLLNQGARKEDISASVFQSVVNQTIGGLAQGRSIEGKIMFLGGPLYFCKGLRERFIKTLKLKDNDVVSPENAQVFVAIGSAIYSKENNKKYEYEELLNIIKENHNEISTMNIIDPLFNSEEEYNEFKERHKKAKVKVSDINNYAGEAYVGIDAGSTTTKVVLIDKEDNILYEYYGSNKGNPIEVVKKELKHIYNICGEKIKIMGSAVTGYGEELIKKAFSIDFGIVETVAHYIAASHFNPKVDFILDIGGQDIKCFKIKDGIVANIMLNEACSSGCGSFIESFANQMGYDVETFSKLGLFAKHGADLGSRCTVFMNSSVKQAQKEGATVEDLSAGLSVSVVKNALYKVIRAKSLDELGKNIIVQGGTMYNDAILRAFEKELGMNVIRPSISGLMGAYGCALYAKRKNLKESKIISKEDLESFTHKSKIAKCGLCTNRCNLTINIFNDGEKYISGNRCEKPTGNKKSESIPNMYQYKYKKLREYESLDEGKRGTIGLPMVLNMYENIPLWATFFKELGFKVVLSDESNKKMYLKGQHTIPSDTVCYPAKLAHGHIENLISKNIEHIFYPCMSYNFDEGISDNCFNCPVVAYYPELLKTNVKELDSNNFMMEYLSLNNKKLLSKQLYEILNKTFGDIKQKEVKNALEKAYIEYEKYTKHIKEKGEEFIEYAKNNNKKVIVVAGRPYHIDPEINHGIDKVLSSLGIVVLTEDSIEVSHEKPKVNILNQWTYQARLYNAAYYVAKNKDMELIQLVSFGCGTDAITSDEVKDILERNNKIYTQLKIDETNNLGAAKIRIRSLLEAIAQE</sequence>
<dbReference type="GO" id="GO:0046872">
    <property type="term" value="F:metal ion binding"/>
    <property type="evidence" value="ECO:0007669"/>
    <property type="project" value="UniProtKB-KW"/>
</dbReference>
<keyword evidence="3" id="KW-0408">Iron</keyword>
<evidence type="ECO:0000256" key="1">
    <source>
        <dbReference type="ARBA" id="ARBA00001966"/>
    </source>
</evidence>
<organism evidence="7 8">
    <name type="scientific">Clostridium perfringens</name>
    <dbReference type="NCBI Taxonomy" id="1502"/>
    <lineage>
        <taxon>Bacteria</taxon>
        <taxon>Bacillati</taxon>
        <taxon>Bacillota</taxon>
        <taxon>Clostridia</taxon>
        <taxon>Eubacteriales</taxon>
        <taxon>Clostridiaceae</taxon>
        <taxon>Clostridium</taxon>
    </lineage>
</organism>
<dbReference type="AlphaFoldDB" id="A0A2X3AFY8"/>
<dbReference type="InterPro" id="IPR008275">
    <property type="entry name" value="CoA_E_activase_dom"/>
</dbReference>
<protein>
    <submittedName>
        <fullName evidence="7">CoA-substrate-specific enzyme activase</fullName>
    </submittedName>
</protein>
<feature type="domain" description="ATPase BadF/BadG/BcrA/BcrD type" evidence="5">
    <location>
        <begin position="34"/>
        <end position="283"/>
    </location>
</feature>
<dbReference type="PANTHER" id="PTHR32329:SF4">
    <property type="entry name" value="ACTIVATOR OF 2-HYDROXYACYL-COA DEHYDRATASE"/>
    <property type="match status" value="1"/>
</dbReference>
<dbReference type="CDD" id="cd24035">
    <property type="entry name" value="ASKHA_NBD_O66634-like_rpt2"/>
    <property type="match status" value="1"/>
</dbReference>
<name>A0A2X3AFY8_CLOPF</name>
<proteinExistence type="predicted"/>
<dbReference type="InterPro" id="IPR018709">
    <property type="entry name" value="CoA_activase_DUF2229"/>
</dbReference>
<dbReference type="PANTHER" id="PTHR32329">
    <property type="entry name" value="BIFUNCTIONAL PROTEIN [INCLUDES 2-HYDROXYACYL-COA DEHYDRATASE (N-TER) AND ITS ACTIVATOR DOMAIN (C_TERM)-RELATED"/>
    <property type="match status" value="1"/>
</dbReference>
<evidence type="ECO:0000256" key="4">
    <source>
        <dbReference type="ARBA" id="ARBA00023014"/>
    </source>
</evidence>
<dbReference type="EMBL" id="UAWG01000020">
    <property type="protein sequence ID" value="SQB60980.1"/>
    <property type="molecule type" value="Genomic_DNA"/>
</dbReference>
<evidence type="ECO:0000313" key="7">
    <source>
        <dbReference type="EMBL" id="SQB60980.1"/>
    </source>
</evidence>
<keyword evidence="2" id="KW-0479">Metal-binding</keyword>
<dbReference type="InterPro" id="IPR002731">
    <property type="entry name" value="ATPase_BadF"/>
</dbReference>
<dbReference type="InterPro" id="IPR051805">
    <property type="entry name" value="Dehydratase_Activator_Redct"/>
</dbReference>
<evidence type="ECO:0000256" key="3">
    <source>
        <dbReference type="ARBA" id="ARBA00023004"/>
    </source>
</evidence>
<dbReference type="InterPro" id="IPR043129">
    <property type="entry name" value="ATPase_NBD"/>
</dbReference>
<evidence type="ECO:0000313" key="8">
    <source>
        <dbReference type="Proteomes" id="UP000249986"/>
    </source>
</evidence>
<dbReference type="SUPFAM" id="SSF53067">
    <property type="entry name" value="Actin-like ATPase domain"/>
    <property type="match status" value="2"/>
</dbReference>
<dbReference type="CDD" id="cd24034">
    <property type="entry name" value="ASKHA_NBD_O66634-like_rpt1"/>
    <property type="match status" value="1"/>
</dbReference>